<evidence type="ECO:0000256" key="4">
    <source>
        <dbReference type="ARBA" id="ARBA00022475"/>
    </source>
</evidence>
<feature type="compositionally biased region" description="Basic and acidic residues" evidence="12">
    <location>
        <begin position="296"/>
        <end position="329"/>
    </location>
</feature>
<dbReference type="EC" id="5.2.1.8" evidence="11"/>
<comment type="function">
    <text evidence="11">Plays a major role in protein secretion by helping the post-translocational extracellular folding of several secreted proteins.</text>
</comment>
<evidence type="ECO:0000256" key="1">
    <source>
        <dbReference type="ARBA" id="ARBA00000971"/>
    </source>
</evidence>
<dbReference type="EMBL" id="CP116507">
    <property type="protein sequence ID" value="WCG22556.1"/>
    <property type="molecule type" value="Genomic_DNA"/>
</dbReference>
<dbReference type="InterPro" id="IPR046357">
    <property type="entry name" value="PPIase_dom_sf"/>
</dbReference>
<feature type="chain" id="PRO_5041923206" description="Foldase protein PrsA" evidence="13">
    <location>
        <begin position="21"/>
        <end position="329"/>
    </location>
</feature>
<evidence type="ECO:0000256" key="13">
    <source>
        <dbReference type="SAM" id="SignalP"/>
    </source>
</evidence>
<protein>
    <recommendedName>
        <fullName evidence="11">Foldase protein PrsA</fullName>
        <ecNumber evidence="11">5.2.1.8</ecNumber>
    </recommendedName>
</protein>
<feature type="signal peptide" evidence="13">
    <location>
        <begin position="1"/>
        <end position="20"/>
    </location>
</feature>
<dbReference type="InterPro" id="IPR050245">
    <property type="entry name" value="PrsA_foldase"/>
</dbReference>
<dbReference type="PROSITE" id="PS50198">
    <property type="entry name" value="PPIC_PPIASE_2"/>
    <property type="match status" value="1"/>
</dbReference>
<evidence type="ECO:0000313" key="16">
    <source>
        <dbReference type="Proteomes" id="UP001179600"/>
    </source>
</evidence>
<keyword evidence="5 11" id="KW-0732">Signal</keyword>
<keyword evidence="7 11" id="KW-0472">Membrane</keyword>
<evidence type="ECO:0000256" key="9">
    <source>
        <dbReference type="ARBA" id="ARBA00023235"/>
    </source>
</evidence>
<evidence type="ECO:0000256" key="7">
    <source>
        <dbReference type="ARBA" id="ARBA00023136"/>
    </source>
</evidence>
<dbReference type="PANTHER" id="PTHR47245:SF1">
    <property type="entry name" value="FOLDASE PROTEIN PRSA"/>
    <property type="match status" value="1"/>
</dbReference>
<comment type="catalytic activity">
    <reaction evidence="1 11">
        <text>[protein]-peptidylproline (omega=180) = [protein]-peptidylproline (omega=0)</text>
        <dbReference type="Rhea" id="RHEA:16237"/>
        <dbReference type="Rhea" id="RHEA-COMP:10747"/>
        <dbReference type="Rhea" id="RHEA-COMP:10748"/>
        <dbReference type="ChEBI" id="CHEBI:83833"/>
        <dbReference type="ChEBI" id="CHEBI:83834"/>
        <dbReference type="EC" id="5.2.1.8"/>
    </reaction>
</comment>
<dbReference type="PANTHER" id="PTHR47245">
    <property type="entry name" value="PEPTIDYLPROLYL ISOMERASE"/>
    <property type="match status" value="1"/>
</dbReference>
<dbReference type="RefSeq" id="WP_126760632.1">
    <property type="nucleotide sequence ID" value="NZ_CP116507.1"/>
</dbReference>
<proteinExistence type="inferred from homology"/>
<dbReference type="SUPFAM" id="SSF54534">
    <property type="entry name" value="FKBP-like"/>
    <property type="match status" value="1"/>
</dbReference>
<evidence type="ECO:0000313" key="15">
    <source>
        <dbReference type="EMBL" id="WCG22556.1"/>
    </source>
</evidence>
<dbReference type="GO" id="GO:0006457">
    <property type="term" value="P:protein folding"/>
    <property type="evidence" value="ECO:0007669"/>
    <property type="project" value="UniProtKB-UniRule"/>
</dbReference>
<evidence type="ECO:0000256" key="8">
    <source>
        <dbReference type="ARBA" id="ARBA00023139"/>
    </source>
</evidence>
<dbReference type="Pfam" id="PF00639">
    <property type="entry name" value="Rotamase"/>
    <property type="match status" value="1"/>
</dbReference>
<dbReference type="HAMAP" id="MF_01145">
    <property type="entry name" value="Foldase_PrsA"/>
    <property type="match status" value="1"/>
</dbReference>
<keyword evidence="8 11" id="KW-0564">Palmitate</keyword>
<keyword evidence="10 11" id="KW-0449">Lipoprotein</keyword>
<keyword evidence="9 11" id="KW-0413">Isomerase</keyword>
<dbReference type="InterPro" id="IPR000297">
    <property type="entry name" value="PPIase_PpiC"/>
</dbReference>
<evidence type="ECO:0000256" key="5">
    <source>
        <dbReference type="ARBA" id="ARBA00022729"/>
    </source>
</evidence>
<comment type="similarity">
    <text evidence="3 11">Belongs to the PrsA family.</text>
</comment>
<reference evidence="15" key="1">
    <citation type="submission" date="2023-01" db="EMBL/GenBank/DDBJ databases">
        <title>Oxazolidinone resistance genes in florfenicol resistant enterococci from beef cattle and veal calves at slaughter.</title>
        <authorList>
            <person name="Biggel M."/>
        </authorList>
    </citation>
    <scope>NUCLEOTIDE SEQUENCE</scope>
    <source>
        <strain evidence="15">K204-1</strain>
    </source>
</reference>
<gene>
    <name evidence="11" type="primary">prsA</name>
    <name evidence="15" type="ORF">PML95_09230</name>
</gene>
<dbReference type="PROSITE" id="PS51257">
    <property type="entry name" value="PROKAR_LIPOPROTEIN"/>
    <property type="match status" value="1"/>
</dbReference>
<evidence type="ECO:0000256" key="6">
    <source>
        <dbReference type="ARBA" id="ARBA00023110"/>
    </source>
</evidence>
<keyword evidence="6 11" id="KW-0697">Rotamase</keyword>
<evidence type="ECO:0000256" key="12">
    <source>
        <dbReference type="SAM" id="MobiDB-lite"/>
    </source>
</evidence>
<dbReference type="AlphaFoldDB" id="A0AAE9XHQ0"/>
<evidence type="ECO:0000256" key="10">
    <source>
        <dbReference type="ARBA" id="ARBA00023288"/>
    </source>
</evidence>
<dbReference type="GO" id="GO:0003755">
    <property type="term" value="F:peptidyl-prolyl cis-trans isomerase activity"/>
    <property type="evidence" value="ECO:0007669"/>
    <property type="project" value="UniProtKB-UniRule"/>
</dbReference>
<name>A0AAE9XHQ0_9ENTE</name>
<dbReference type="Proteomes" id="UP001179600">
    <property type="component" value="Chromosome"/>
</dbReference>
<dbReference type="SUPFAM" id="SSF109998">
    <property type="entry name" value="Triger factor/SurA peptide-binding domain-like"/>
    <property type="match status" value="1"/>
</dbReference>
<feature type="region of interest" description="Disordered" evidence="12">
    <location>
        <begin position="292"/>
        <end position="329"/>
    </location>
</feature>
<evidence type="ECO:0000256" key="11">
    <source>
        <dbReference type="HAMAP-Rule" id="MF_01145"/>
    </source>
</evidence>
<dbReference type="InterPro" id="IPR023059">
    <property type="entry name" value="Foldase_PrsA"/>
</dbReference>
<dbReference type="InterPro" id="IPR027304">
    <property type="entry name" value="Trigger_fact/SurA_dom_sf"/>
</dbReference>
<dbReference type="Gene3D" id="3.10.50.40">
    <property type="match status" value="1"/>
</dbReference>
<accession>A0AAE9XHQ0</accession>
<dbReference type="GO" id="GO:0005886">
    <property type="term" value="C:plasma membrane"/>
    <property type="evidence" value="ECO:0007669"/>
    <property type="project" value="UniProtKB-SubCell"/>
</dbReference>
<evidence type="ECO:0000256" key="3">
    <source>
        <dbReference type="ARBA" id="ARBA00006071"/>
    </source>
</evidence>
<comment type="subcellular location">
    <subcellularLocation>
        <location evidence="2 11">Cell membrane</location>
        <topology evidence="2 11">Lipid-anchor</topology>
    </subcellularLocation>
</comment>
<keyword evidence="4 11" id="KW-1003">Cell membrane</keyword>
<sequence length="329" mass="37108">MKAKKLTLAMLGLVSAFTLAACSNSQDIITMKGGTITVDEFYEEVKTDQSAQQRLTTMVISKVANDNYGDKVDKKQVDKQFKETKEQFGDSFSQQLAMAGMTEDSYKDSIKDGLAFQEMLKAHIKITDKDLKEIWATYHPDVDVQLISVNEEDKAKDLAEKAKSEDFAKLAKENSTHASATDEGKVTIKSTDATLPEEVKEAAYKLKDGEVSDLITVSGFNGYEETKEFYIVKMVKNKEKGNDMTPYKKELKKIATDQKMSDQAFQTKVLSDEFKKANVKVKDKDLTSLLAAFLPQEEKTNETKENKKTEKKDTKKEDDKKEEKTDETK</sequence>
<evidence type="ECO:0000259" key="14">
    <source>
        <dbReference type="PROSITE" id="PS50198"/>
    </source>
</evidence>
<organism evidence="15 16">
    <name type="scientific">Vagococcus lutrae</name>
    <dbReference type="NCBI Taxonomy" id="81947"/>
    <lineage>
        <taxon>Bacteria</taxon>
        <taxon>Bacillati</taxon>
        <taxon>Bacillota</taxon>
        <taxon>Bacilli</taxon>
        <taxon>Lactobacillales</taxon>
        <taxon>Enterococcaceae</taxon>
        <taxon>Vagococcus</taxon>
    </lineage>
</organism>
<evidence type="ECO:0000256" key="2">
    <source>
        <dbReference type="ARBA" id="ARBA00004193"/>
    </source>
</evidence>
<feature type="domain" description="PpiC" evidence="14">
    <location>
        <begin position="116"/>
        <end position="236"/>
    </location>
</feature>